<keyword evidence="1" id="KW-0347">Helicase</keyword>
<feature type="non-terminal residue" evidence="1">
    <location>
        <position position="37"/>
    </location>
</feature>
<accession>A0A1A7WMR5</accession>
<keyword evidence="1" id="KW-0255">Endonuclease</keyword>
<dbReference type="GO" id="GO:0004519">
    <property type="term" value="F:endonuclease activity"/>
    <property type="evidence" value="ECO:0007669"/>
    <property type="project" value="UniProtKB-KW"/>
</dbReference>
<dbReference type="GO" id="GO:0004386">
    <property type="term" value="F:helicase activity"/>
    <property type="evidence" value="ECO:0007669"/>
    <property type="project" value="UniProtKB-KW"/>
</dbReference>
<proteinExistence type="predicted"/>
<keyword evidence="1" id="KW-0378">Hydrolase</keyword>
<gene>
    <name evidence="1" type="primary">HEL_DR4</name>
</gene>
<dbReference type="AlphaFoldDB" id="A0A1A7WMR5"/>
<reference evidence="1" key="1">
    <citation type="submission" date="2016-05" db="EMBL/GenBank/DDBJ databases">
        <authorList>
            <person name="Lavstsen T."/>
            <person name="Jespersen J.S."/>
        </authorList>
    </citation>
    <scope>NUCLEOTIDE SEQUENCE</scope>
    <source>
        <tissue evidence="1">Brain</tissue>
    </source>
</reference>
<reference evidence="1" key="2">
    <citation type="submission" date="2016-06" db="EMBL/GenBank/DDBJ databases">
        <title>The genome of a short-lived fish provides insights into sex chromosome evolution and the genetic control of aging.</title>
        <authorList>
            <person name="Reichwald K."/>
            <person name="Felder M."/>
            <person name="Petzold A."/>
            <person name="Koch P."/>
            <person name="Groth M."/>
            <person name="Platzer M."/>
        </authorList>
    </citation>
    <scope>NUCLEOTIDE SEQUENCE</scope>
    <source>
        <tissue evidence="1">Brain</tissue>
    </source>
</reference>
<name>A0A1A7WMR5_9TELE</name>
<sequence>RIKKGGGVAIYADIDLRCTVLRRMKVTVENIYECLTL</sequence>
<keyword evidence="1" id="KW-0067">ATP-binding</keyword>
<evidence type="ECO:0000313" key="1">
    <source>
        <dbReference type="EMBL" id="SBP07252.1"/>
    </source>
</evidence>
<feature type="non-terminal residue" evidence="1">
    <location>
        <position position="1"/>
    </location>
</feature>
<keyword evidence="1" id="KW-0540">Nuclease</keyword>
<keyword evidence="1" id="KW-0547">Nucleotide-binding</keyword>
<dbReference type="EMBL" id="HADW01005852">
    <property type="protein sequence ID" value="SBP07252.1"/>
    <property type="molecule type" value="Transcribed_RNA"/>
</dbReference>
<protein>
    <submittedName>
        <fullName evidence="1">Helentron 4 helitron-like transposon replicase/helicase/endonuclease</fullName>
    </submittedName>
</protein>
<organism evidence="1">
    <name type="scientific">Iconisemion striatum</name>
    <dbReference type="NCBI Taxonomy" id="60296"/>
    <lineage>
        <taxon>Eukaryota</taxon>
        <taxon>Metazoa</taxon>
        <taxon>Chordata</taxon>
        <taxon>Craniata</taxon>
        <taxon>Vertebrata</taxon>
        <taxon>Euteleostomi</taxon>
        <taxon>Actinopterygii</taxon>
        <taxon>Neopterygii</taxon>
        <taxon>Teleostei</taxon>
        <taxon>Neoteleostei</taxon>
        <taxon>Acanthomorphata</taxon>
        <taxon>Ovalentaria</taxon>
        <taxon>Atherinomorphae</taxon>
        <taxon>Cyprinodontiformes</taxon>
        <taxon>Nothobranchiidae</taxon>
        <taxon>Iconisemion</taxon>
    </lineage>
</organism>